<evidence type="ECO:0000256" key="7">
    <source>
        <dbReference type="SAM" id="Coils"/>
    </source>
</evidence>
<dbReference type="GO" id="GO:0006355">
    <property type="term" value="P:regulation of DNA-templated transcription"/>
    <property type="evidence" value="ECO:0007669"/>
    <property type="project" value="InterPro"/>
</dbReference>
<dbReference type="SMART" id="SM00028">
    <property type="entry name" value="TPR"/>
    <property type="match status" value="4"/>
</dbReference>
<evidence type="ECO:0000256" key="4">
    <source>
        <dbReference type="ARBA" id="ARBA00022803"/>
    </source>
</evidence>
<name>A0A1I3N9R1_9FLAO</name>
<keyword evidence="8" id="KW-1133">Transmembrane helix</keyword>
<dbReference type="EMBL" id="FORU01000003">
    <property type="protein sequence ID" value="SFJ05700.1"/>
    <property type="molecule type" value="Genomic_DNA"/>
</dbReference>
<keyword evidence="8" id="KW-0812">Transmembrane</keyword>
<keyword evidence="10" id="KW-1185">Reference proteome</keyword>
<evidence type="ECO:0000256" key="1">
    <source>
        <dbReference type="ARBA" id="ARBA00004496"/>
    </source>
</evidence>
<evidence type="ECO:0000256" key="3">
    <source>
        <dbReference type="ARBA" id="ARBA00022737"/>
    </source>
</evidence>
<dbReference type="PANTHER" id="PTHR46630:SF1">
    <property type="entry name" value="TETRATRICOPEPTIDE REPEAT PROTEIN 29"/>
    <property type="match status" value="1"/>
</dbReference>
<comment type="subcellular location">
    <subcellularLocation>
        <location evidence="1">Cytoplasm</location>
    </subcellularLocation>
</comment>
<dbReference type="Proteomes" id="UP000243887">
    <property type="component" value="Unassembled WGS sequence"/>
</dbReference>
<dbReference type="PANTHER" id="PTHR46630">
    <property type="entry name" value="TETRATRICOPEPTIDE REPEAT PROTEIN 29"/>
    <property type="match status" value="1"/>
</dbReference>
<evidence type="ECO:0000256" key="8">
    <source>
        <dbReference type="SAM" id="Phobius"/>
    </source>
</evidence>
<dbReference type="InterPro" id="IPR016032">
    <property type="entry name" value="Sig_transdc_resp-reg_C-effctor"/>
</dbReference>
<keyword evidence="2" id="KW-0963">Cytoplasm</keyword>
<evidence type="ECO:0000313" key="9">
    <source>
        <dbReference type="EMBL" id="SFJ05700.1"/>
    </source>
</evidence>
<keyword evidence="7" id="KW-0175">Coiled coil</keyword>
<keyword evidence="3" id="KW-0677">Repeat</keyword>
<feature type="repeat" description="TPR" evidence="6">
    <location>
        <begin position="278"/>
        <end position="311"/>
    </location>
</feature>
<gene>
    <name evidence="9" type="ORF">SAMN04487893_1035</name>
</gene>
<dbReference type="GO" id="GO:0003677">
    <property type="term" value="F:DNA binding"/>
    <property type="evidence" value="ECO:0007669"/>
    <property type="project" value="InterPro"/>
</dbReference>
<dbReference type="SUPFAM" id="SSF46894">
    <property type="entry name" value="C-terminal effector domain of the bipartite response regulators"/>
    <property type="match status" value="1"/>
</dbReference>
<feature type="transmembrane region" description="Helical" evidence="8">
    <location>
        <begin position="7"/>
        <end position="24"/>
    </location>
</feature>
<evidence type="ECO:0000256" key="5">
    <source>
        <dbReference type="ARBA" id="ARBA00038253"/>
    </source>
</evidence>
<dbReference type="RefSeq" id="WP_090678105.1">
    <property type="nucleotide sequence ID" value="NZ_FORU01000003.1"/>
</dbReference>
<dbReference type="OrthoDB" id="1090267at2"/>
<dbReference type="Gene3D" id="1.25.40.10">
    <property type="entry name" value="Tetratricopeptide repeat domain"/>
    <property type="match status" value="2"/>
</dbReference>
<dbReference type="Pfam" id="PF13181">
    <property type="entry name" value="TPR_8"/>
    <property type="match status" value="1"/>
</dbReference>
<keyword evidence="8" id="KW-0472">Membrane</keyword>
<dbReference type="InterPro" id="IPR019734">
    <property type="entry name" value="TPR_rpt"/>
</dbReference>
<accession>A0A1I3N9R1</accession>
<reference evidence="10" key="1">
    <citation type="submission" date="2016-10" db="EMBL/GenBank/DDBJ databases">
        <authorList>
            <person name="Varghese N."/>
            <person name="Submissions S."/>
        </authorList>
    </citation>
    <scope>NUCLEOTIDE SEQUENCE [LARGE SCALE GENOMIC DNA]</scope>
    <source>
        <strain evidence="10">DSM 26542</strain>
    </source>
</reference>
<sequence>MKGKHKVFLIGLFLIVVSLFFFFFKNKESKVRDSVAVSNSNSSYANMDSLIKYNSPELEYQVKFLYSKALESGDSLKLAYANYYKVRADTKKYKMDSISVDLDKAFYFSKSSKNSDIEARINYEYGVLHGYRGEFDRSLKYFFLAKDYFENRNEKELIRVYIMLGLTYFYLENIEKSQLNFNNARSLLRSKEDPVSKAVLDTQESLVFVHEKEFDRARVGLESALKTFESFNDTLNVTYTLLLLSDLEVKTERSEKAIEYLDYLYEITSKSFNGSFLGHVFLRYGDVYYLKGDYDRAIAYYKRGLERTGDYHFDFKTLKNVSDLYFKIGKYNEAYHYLDRYHVIKDSIQGKGVFNRIESMENEYSLKEREHEKELNTQKYKSQMNLYLMFIILIVVGILFVYFLYTNKKKSLYIATIENKRLEEKMKKENEIQRIRMEQYELELSSKEELHILQKQLHQFEKSANKELQSLHAKQFDMDMEAMNRKLSAINLQLLSKNELLDEIESVIRNGADNSDQLLVDLKDSIRGFRNHEKDWERFNEVFLKLHPDFQKNLRFKYPDLTKTEVRVCMYLKMRLDNTEITSLLNITHQSLNRTRSHVRKKMSLKRADDLDELISSI</sequence>
<feature type="transmembrane region" description="Helical" evidence="8">
    <location>
        <begin position="386"/>
        <end position="405"/>
    </location>
</feature>
<dbReference type="SUPFAM" id="SSF48452">
    <property type="entry name" value="TPR-like"/>
    <property type="match status" value="1"/>
</dbReference>
<protein>
    <submittedName>
        <fullName evidence="9">Tetratricopeptide repeat-containing protein</fullName>
    </submittedName>
</protein>
<dbReference type="InterPro" id="IPR051476">
    <property type="entry name" value="Bac_ResReg_Asp_Phosphatase"/>
</dbReference>
<dbReference type="STRING" id="1150112.SAMN04487893_1035"/>
<organism evidence="9 10">
    <name type="scientific">Myroides guanonis</name>
    <dbReference type="NCBI Taxonomy" id="1150112"/>
    <lineage>
        <taxon>Bacteria</taxon>
        <taxon>Pseudomonadati</taxon>
        <taxon>Bacteroidota</taxon>
        <taxon>Flavobacteriia</taxon>
        <taxon>Flavobacteriales</taxon>
        <taxon>Flavobacteriaceae</taxon>
        <taxon>Myroides</taxon>
    </lineage>
</organism>
<evidence type="ECO:0000256" key="6">
    <source>
        <dbReference type="PROSITE-ProRule" id="PRU00339"/>
    </source>
</evidence>
<feature type="coiled-coil region" evidence="7">
    <location>
        <begin position="423"/>
        <end position="450"/>
    </location>
</feature>
<dbReference type="PROSITE" id="PS50005">
    <property type="entry name" value="TPR"/>
    <property type="match status" value="1"/>
</dbReference>
<proteinExistence type="inferred from homology"/>
<dbReference type="GO" id="GO:0005737">
    <property type="term" value="C:cytoplasm"/>
    <property type="evidence" value="ECO:0007669"/>
    <property type="project" value="UniProtKB-SubCell"/>
</dbReference>
<comment type="similarity">
    <text evidence="5">Belongs to the Rap family.</text>
</comment>
<dbReference type="AlphaFoldDB" id="A0A1I3N9R1"/>
<dbReference type="InterPro" id="IPR011990">
    <property type="entry name" value="TPR-like_helical_dom_sf"/>
</dbReference>
<evidence type="ECO:0000256" key="2">
    <source>
        <dbReference type="ARBA" id="ARBA00022490"/>
    </source>
</evidence>
<evidence type="ECO:0000313" key="10">
    <source>
        <dbReference type="Proteomes" id="UP000243887"/>
    </source>
</evidence>
<keyword evidence="4 6" id="KW-0802">TPR repeat</keyword>